<accession>A0A317WWZ0</accession>
<proteinExistence type="predicted"/>
<protein>
    <submittedName>
        <fullName evidence="2">Uncharacterized protein</fullName>
    </submittedName>
</protein>
<dbReference type="AlphaFoldDB" id="A0A317WWZ0"/>
<organism evidence="2 3">
    <name type="scientific">Aspergillus heteromorphus CBS 117.55</name>
    <dbReference type="NCBI Taxonomy" id="1448321"/>
    <lineage>
        <taxon>Eukaryota</taxon>
        <taxon>Fungi</taxon>
        <taxon>Dikarya</taxon>
        <taxon>Ascomycota</taxon>
        <taxon>Pezizomycotina</taxon>
        <taxon>Eurotiomycetes</taxon>
        <taxon>Eurotiomycetidae</taxon>
        <taxon>Eurotiales</taxon>
        <taxon>Aspergillaceae</taxon>
        <taxon>Aspergillus</taxon>
        <taxon>Aspergillus subgen. Circumdati</taxon>
    </lineage>
</organism>
<evidence type="ECO:0000313" key="3">
    <source>
        <dbReference type="Proteomes" id="UP000247233"/>
    </source>
</evidence>
<evidence type="ECO:0000313" key="2">
    <source>
        <dbReference type="EMBL" id="PWY89318.1"/>
    </source>
</evidence>
<evidence type="ECO:0000256" key="1">
    <source>
        <dbReference type="SAM" id="MobiDB-lite"/>
    </source>
</evidence>
<feature type="region of interest" description="Disordered" evidence="1">
    <location>
        <begin position="53"/>
        <end position="131"/>
    </location>
</feature>
<dbReference type="Proteomes" id="UP000247233">
    <property type="component" value="Unassembled WGS sequence"/>
</dbReference>
<keyword evidence="3" id="KW-1185">Reference proteome</keyword>
<name>A0A317WWZ0_9EURO</name>
<comment type="caution">
    <text evidence="2">The sequence shown here is derived from an EMBL/GenBank/DDBJ whole genome shotgun (WGS) entry which is preliminary data.</text>
</comment>
<reference evidence="2 3" key="1">
    <citation type="submission" date="2016-12" db="EMBL/GenBank/DDBJ databases">
        <title>The genomes of Aspergillus section Nigri reveals drivers in fungal speciation.</title>
        <authorList>
            <consortium name="DOE Joint Genome Institute"/>
            <person name="Vesth T.C."/>
            <person name="Nybo J."/>
            <person name="Theobald S."/>
            <person name="Brandl J."/>
            <person name="Frisvad J.C."/>
            <person name="Nielsen K.F."/>
            <person name="Lyhne E.K."/>
            <person name="Kogle M.E."/>
            <person name="Kuo A."/>
            <person name="Riley R."/>
            <person name="Clum A."/>
            <person name="Nolan M."/>
            <person name="Lipzen A."/>
            <person name="Salamov A."/>
            <person name="Henrissat B."/>
            <person name="Wiebenga A."/>
            <person name="De Vries R.P."/>
            <person name="Grigoriev I.V."/>
            <person name="Mortensen U.H."/>
            <person name="Andersen M.R."/>
            <person name="Baker S.E."/>
        </authorList>
    </citation>
    <scope>NUCLEOTIDE SEQUENCE [LARGE SCALE GENOMIC DNA]</scope>
    <source>
        <strain evidence="2 3">CBS 117.55</strain>
    </source>
</reference>
<sequence>MFGRGYATLEGGSRVTMNENGITVEIRGAGRGRNPPRRNANWRRNHRWGRAVRFDNRAGRRLSPARPPVSSTQATSSAATNAQYRSDEPRRSSATNAQHDAAVEPFPPVHHPQRPSNHNHVSGSAPYVPDETGDPDVGMTVEDSSNTEDWDTQLESSGLDKAAADLQAIKLDPLDTAEDEAMANAGRSEDVAEKYCGEIFTQI</sequence>
<dbReference type="RefSeq" id="XP_025402505.1">
    <property type="nucleotide sequence ID" value="XM_025542569.1"/>
</dbReference>
<dbReference type="GeneID" id="37064806"/>
<gene>
    <name evidence="2" type="ORF">BO70DRAFT_359599</name>
</gene>
<dbReference type="VEuPathDB" id="FungiDB:BO70DRAFT_359599"/>
<dbReference type="EMBL" id="MSFL01000004">
    <property type="protein sequence ID" value="PWY89318.1"/>
    <property type="molecule type" value="Genomic_DNA"/>
</dbReference>
<feature type="compositionally biased region" description="Low complexity" evidence="1">
    <location>
        <begin position="70"/>
        <end position="83"/>
    </location>
</feature>